<accession>A0A2V0P6U9</accession>
<dbReference type="EMBL" id="BDRX01000054">
    <property type="protein sequence ID" value="GBF94652.1"/>
    <property type="molecule type" value="Genomic_DNA"/>
</dbReference>
<keyword evidence="2" id="KW-1133">Transmembrane helix</keyword>
<sequence>MRAGVRRAAALAPGRRAPPRPAQVPRRQAPHPLRAAAGDAERAGAPRDAAAAAGPASGTGSSPGGDEASGKVQQPGSELLAPEQPAPALQQQPQPEQPRKRGALMAAFEALPPKTQITIVGTIFAVAMFILPFLQPTFMYGGETAPSAGAQQGVTVAEEQPAKPSRPIPIVTPALDWLQRFAMPRTLPDGRTESPGVIRIYLASMIILATFYACSAVLQLMLNGVALALKATGVIKGTPNSGDPLKQS</sequence>
<feature type="transmembrane region" description="Helical" evidence="2">
    <location>
        <begin position="117"/>
        <end position="134"/>
    </location>
</feature>
<comment type="caution">
    <text evidence="3">The sequence shown here is derived from an EMBL/GenBank/DDBJ whole genome shotgun (WGS) entry which is preliminary data.</text>
</comment>
<dbReference type="InParanoid" id="A0A2V0P6U9"/>
<dbReference type="AlphaFoldDB" id="A0A2V0P6U9"/>
<evidence type="ECO:0000313" key="3">
    <source>
        <dbReference type="EMBL" id="GBF94652.1"/>
    </source>
</evidence>
<reference evidence="3 4" key="1">
    <citation type="journal article" date="2018" name="Sci. Rep.">
        <title>Raphidocelis subcapitata (=Pseudokirchneriella subcapitata) provides an insight into genome evolution and environmental adaptations in the Sphaeropleales.</title>
        <authorList>
            <person name="Suzuki S."/>
            <person name="Yamaguchi H."/>
            <person name="Nakajima N."/>
            <person name="Kawachi M."/>
        </authorList>
    </citation>
    <scope>NUCLEOTIDE SEQUENCE [LARGE SCALE GENOMIC DNA]</scope>
    <source>
        <strain evidence="3 4">NIES-35</strain>
    </source>
</reference>
<evidence type="ECO:0000256" key="1">
    <source>
        <dbReference type="SAM" id="MobiDB-lite"/>
    </source>
</evidence>
<feature type="compositionally biased region" description="Low complexity" evidence="1">
    <location>
        <begin position="1"/>
        <end position="15"/>
    </location>
</feature>
<keyword evidence="2" id="KW-0472">Membrane</keyword>
<dbReference type="Proteomes" id="UP000247498">
    <property type="component" value="Unassembled WGS sequence"/>
</dbReference>
<feature type="compositionally biased region" description="Low complexity" evidence="1">
    <location>
        <begin position="78"/>
        <end position="94"/>
    </location>
</feature>
<keyword evidence="4" id="KW-1185">Reference proteome</keyword>
<name>A0A2V0P6U9_9CHLO</name>
<organism evidence="3 4">
    <name type="scientific">Raphidocelis subcapitata</name>
    <dbReference type="NCBI Taxonomy" id="307507"/>
    <lineage>
        <taxon>Eukaryota</taxon>
        <taxon>Viridiplantae</taxon>
        <taxon>Chlorophyta</taxon>
        <taxon>core chlorophytes</taxon>
        <taxon>Chlorophyceae</taxon>
        <taxon>CS clade</taxon>
        <taxon>Sphaeropleales</taxon>
        <taxon>Selenastraceae</taxon>
        <taxon>Raphidocelis</taxon>
    </lineage>
</organism>
<evidence type="ECO:0000256" key="2">
    <source>
        <dbReference type="SAM" id="Phobius"/>
    </source>
</evidence>
<gene>
    <name evidence="3" type="ORF">Rsub_07388</name>
</gene>
<evidence type="ECO:0000313" key="4">
    <source>
        <dbReference type="Proteomes" id="UP000247498"/>
    </source>
</evidence>
<feature type="region of interest" description="Disordered" evidence="1">
    <location>
        <begin position="1"/>
        <end position="101"/>
    </location>
</feature>
<dbReference type="OrthoDB" id="10511443at2759"/>
<proteinExistence type="predicted"/>
<keyword evidence="2" id="KW-0812">Transmembrane</keyword>
<feature type="transmembrane region" description="Helical" evidence="2">
    <location>
        <begin position="200"/>
        <end position="222"/>
    </location>
</feature>
<feature type="compositionally biased region" description="Low complexity" evidence="1">
    <location>
        <begin position="46"/>
        <end position="66"/>
    </location>
</feature>
<protein>
    <submittedName>
        <fullName evidence="3">Uncharacterized protein</fullName>
    </submittedName>
</protein>